<feature type="transmembrane region" description="Helical" evidence="8">
    <location>
        <begin position="411"/>
        <end position="433"/>
    </location>
</feature>
<keyword evidence="4 8" id="KW-0812">Transmembrane</keyword>
<feature type="transmembrane region" description="Helical" evidence="8">
    <location>
        <begin position="318"/>
        <end position="338"/>
    </location>
</feature>
<dbReference type="EMBL" id="KV453933">
    <property type="protein sequence ID" value="ODV72816.1"/>
    <property type="molecule type" value="Genomic_DNA"/>
</dbReference>
<dbReference type="GO" id="GO:0016020">
    <property type="term" value="C:membrane"/>
    <property type="evidence" value="ECO:0007669"/>
    <property type="project" value="UniProtKB-SubCell"/>
</dbReference>
<keyword evidence="5 8" id="KW-1133">Transmembrane helix</keyword>
<evidence type="ECO:0000313" key="12">
    <source>
        <dbReference type="Proteomes" id="UP000038830"/>
    </source>
</evidence>
<feature type="transmembrane region" description="Helical" evidence="8">
    <location>
        <begin position="378"/>
        <end position="399"/>
    </location>
</feature>
<gene>
    <name evidence="10" type="ORF">BN1211_2443</name>
    <name evidence="11" type="ORF">CYBJADRAFT_101750</name>
</gene>
<reference evidence="12" key="2">
    <citation type="journal article" date="2015" name="J. Biotechnol.">
        <title>The structure of the Cyberlindnera jadinii genome and its relation to Candida utilis analyzed by the occurrence of single nucleotide polymorphisms.</title>
        <authorList>
            <person name="Rupp O."/>
            <person name="Brinkrolf K."/>
            <person name="Buerth C."/>
            <person name="Kunigo M."/>
            <person name="Schneider J."/>
            <person name="Jaenicke S."/>
            <person name="Goesmann A."/>
            <person name="Puehler A."/>
            <person name="Jaeger K.-E."/>
            <person name="Ernst J.F."/>
        </authorList>
    </citation>
    <scope>NUCLEOTIDE SEQUENCE [LARGE SCALE GENOMIC DNA]</scope>
    <source>
        <strain evidence="12">ATCC 18201 / CBS 1600 / BCRC 20928 / JCM 3617 / NBRC 0987 / NRRL Y-1542</strain>
    </source>
</reference>
<accession>A0A0H5C3C1</accession>
<feature type="transmembrane region" description="Helical" evidence="8">
    <location>
        <begin position="350"/>
        <end position="372"/>
    </location>
</feature>
<dbReference type="STRING" id="983966.A0A0H5C3C1"/>
<dbReference type="InterPro" id="IPR036259">
    <property type="entry name" value="MFS_trans_sf"/>
</dbReference>
<evidence type="ECO:0000256" key="2">
    <source>
        <dbReference type="ARBA" id="ARBA00010992"/>
    </source>
</evidence>
<accession>A0A1E4RZY9</accession>
<keyword evidence="3 7" id="KW-0813">Transport</keyword>
<keyword evidence="6 8" id="KW-0472">Membrane</keyword>
<evidence type="ECO:0000256" key="7">
    <source>
        <dbReference type="RuleBase" id="RU003346"/>
    </source>
</evidence>
<evidence type="ECO:0000256" key="5">
    <source>
        <dbReference type="ARBA" id="ARBA00022989"/>
    </source>
</evidence>
<feature type="transmembrane region" description="Helical" evidence="8">
    <location>
        <begin position="165"/>
        <end position="183"/>
    </location>
</feature>
<comment type="subcellular location">
    <subcellularLocation>
        <location evidence="1">Membrane</location>
        <topology evidence="1">Multi-pass membrane protein</topology>
    </subcellularLocation>
</comment>
<dbReference type="InterPro" id="IPR020846">
    <property type="entry name" value="MFS_dom"/>
</dbReference>
<dbReference type="PRINTS" id="PR00171">
    <property type="entry name" value="SUGRTRNSPORT"/>
</dbReference>
<dbReference type="Gene3D" id="1.20.1250.20">
    <property type="entry name" value="MFS general substrate transporter like domains"/>
    <property type="match status" value="1"/>
</dbReference>
<dbReference type="SUPFAM" id="SSF103473">
    <property type="entry name" value="MFS general substrate transporter"/>
    <property type="match status" value="1"/>
</dbReference>
<dbReference type="PANTHER" id="PTHR23503:SF8">
    <property type="entry name" value="FACILITATED GLUCOSE TRANSPORTER PROTEIN 1"/>
    <property type="match status" value="1"/>
</dbReference>
<dbReference type="InterPro" id="IPR003663">
    <property type="entry name" value="Sugar/inositol_transpt"/>
</dbReference>
<evidence type="ECO:0000256" key="6">
    <source>
        <dbReference type="ARBA" id="ARBA00023136"/>
    </source>
</evidence>
<dbReference type="AlphaFoldDB" id="A0A0H5C3C1"/>
<dbReference type="OMA" id="WAITASF"/>
<dbReference type="InterPro" id="IPR045263">
    <property type="entry name" value="GLUT"/>
</dbReference>
<keyword evidence="13" id="KW-1185">Reference proteome</keyword>
<proteinExistence type="inferred from homology"/>
<feature type="transmembrane region" description="Helical" evidence="8">
    <location>
        <begin position="103"/>
        <end position="124"/>
    </location>
</feature>
<protein>
    <submittedName>
        <fullName evidence="11">General substrate transporter</fullName>
    </submittedName>
</protein>
<name>A0A0H5C3C1_CYBJN</name>
<dbReference type="GO" id="GO:0015149">
    <property type="term" value="F:hexose transmembrane transporter activity"/>
    <property type="evidence" value="ECO:0007669"/>
    <property type="project" value="TreeGrafter"/>
</dbReference>
<feature type="domain" description="Major facilitator superfamily (MFS) profile" evidence="9">
    <location>
        <begin position="12"/>
        <end position="464"/>
    </location>
</feature>
<evidence type="ECO:0000313" key="10">
    <source>
        <dbReference type="EMBL" id="CEP22167.1"/>
    </source>
</evidence>
<reference evidence="10" key="1">
    <citation type="submission" date="2014-12" db="EMBL/GenBank/DDBJ databases">
        <authorList>
            <person name="Jaenicke S."/>
        </authorList>
    </citation>
    <scope>NUCLEOTIDE SEQUENCE [LARGE SCALE GENOMIC DNA]</scope>
    <source>
        <strain evidence="10">CBS1600</strain>
    </source>
</reference>
<dbReference type="EMBL" id="CDQK01000003">
    <property type="protein sequence ID" value="CEP22167.1"/>
    <property type="molecule type" value="Genomic_DNA"/>
</dbReference>
<evidence type="ECO:0000256" key="3">
    <source>
        <dbReference type="ARBA" id="ARBA00022448"/>
    </source>
</evidence>
<feature type="transmembrane region" description="Helical" evidence="8">
    <location>
        <begin position="130"/>
        <end position="153"/>
    </location>
</feature>
<dbReference type="PANTHER" id="PTHR23503">
    <property type="entry name" value="SOLUTE CARRIER FAMILY 2"/>
    <property type="match status" value="1"/>
</dbReference>
<dbReference type="Pfam" id="PF00083">
    <property type="entry name" value="Sugar_tr"/>
    <property type="match status" value="1"/>
</dbReference>
<feature type="transmembrane region" description="Helical" evidence="8">
    <location>
        <begin position="286"/>
        <end position="306"/>
    </location>
</feature>
<feature type="transmembrane region" description="Helical" evidence="8">
    <location>
        <begin position="439"/>
        <end position="457"/>
    </location>
</feature>
<dbReference type="InterPro" id="IPR005828">
    <property type="entry name" value="MFS_sugar_transport-like"/>
</dbReference>
<dbReference type="PROSITE" id="PS50850">
    <property type="entry name" value="MFS"/>
    <property type="match status" value="1"/>
</dbReference>
<evidence type="ECO:0000256" key="8">
    <source>
        <dbReference type="SAM" id="Phobius"/>
    </source>
</evidence>
<feature type="transmembrane region" description="Helical" evidence="8">
    <location>
        <begin position="70"/>
        <end position="91"/>
    </location>
</feature>
<dbReference type="NCBIfam" id="TIGR00879">
    <property type="entry name" value="SP"/>
    <property type="match status" value="1"/>
</dbReference>
<reference evidence="11 13" key="3">
    <citation type="journal article" date="2016" name="Proc. Natl. Acad. Sci. U.S.A.">
        <title>Comparative genomics of biotechnologically important yeasts.</title>
        <authorList>
            <person name="Riley R."/>
            <person name="Haridas S."/>
            <person name="Wolfe K.H."/>
            <person name="Lopes M.R."/>
            <person name="Hittinger C.T."/>
            <person name="Goeker M."/>
            <person name="Salamov A.A."/>
            <person name="Wisecaver J.H."/>
            <person name="Long T.M."/>
            <person name="Calvey C.H."/>
            <person name="Aerts A.L."/>
            <person name="Barry K.W."/>
            <person name="Choi C."/>
            <person name="Clum A."/>
            <person name="Coughlan A.Y."/>
            <person name="Deshpande S."/>
            <person name="Douglass A.P."/>
            <person name="Hanson S.J."/>
            <person name="Klenk H.-P."/>
            <person name="LaButti K.M."/>
            <person name="Lapidus A."/>
            <person name="Lindquist E.A."/>
            <person name="Lipzen A.M."/>
            <person name="Meier-Kolthoff J.P."/>
            <person name="Ohm R.A."/>
            <person name="Otillar R.P."/>
            <person name="Pangilinan J.L."/>
            <person name="Peng Y."/>
            <person name="Rokas A."/>
            <person name="Rosa C.A."/>
            <person name="Scheuner C."/>
            <person name="Sibirny A.A."/>
            <person name="Slot J.C."/>
            <person name="Stielow J.B."/>
            <person name="Sun H."/>
            <person name="Kurtzman C.P."/>
            <person name="Blackwell M."/>
            <person name="Grigoriev I.V."/>
            <person name="Jeffries T.W."/>
        </authorList>
    </citation>
    <scope>NUCLEOTIDE SEQUENCE [LARGE SCALE GENOMIC DNA]</scope>
    <source>
        <strain evidence="13">ATCC 18201 / CBS 1600 / BCRC 20928 / JCM 3617 / NBRC 0987 / NRRL Y-1542</strain>
        <strain evidence="11">NRRL Y-1542</strain>
    </source>
</reference>
<evidence type="ECO:0000256" key="1">
    <source>
        <dbReference type="ARBA" id="ARBA00004141"/>
    </source>
</evidence>
<dbReference type="OrthoDB" id="4540492at2759"/>
<dbReference type="Proteomes" id="UP000038830">
    <property type="component" value="Unassembled WGS sequence"/>
</dbReference>
<sequence length="478" mass="51323">MERQWTRQLIVTVAVSCIASLQYGYHMSELNGPSAVLSCQANVPLPGVPYDSTWLSRLGLKPCLTMDEQGVGLVTSVFSIGGLVGSLYAGWLSGVVGRKFSMAINGVVFVIGSVIEGVSNHIAVLVLGRLISGLAAGCSIVVTPLMISEVSPAGLRGLLGSMNQVCINLGILLTQVLAVRWANSIQWRYLLFTGALLGLVNSIAVVLIDESPKWLALKGRDAEAKAAILRLRGDPNSVADEFRRYSNVEDQQQLIASESATGSNGKAPNVSLKQYVSDPNYENSRLVVITVLAGQQFCGINSIIFYGVNTIRKLLPQYAVIINCLISLGNAVITFIAAPFVDEYGRKPCLITSVSTMAAASALMAIGIVFSISVLSVLATFVYVAAFAIGLGPIPFLLISEVTQEEAISTAQSYGTVVNWIATFLIGFLFPIVDGWIGGYVYFAFAIICLLFVSFVMNKLPETKGHKNYDSVWNIRVD</sequence>
<evidence type="ECO:0000313" key="13">
    <source>
        <dbReference type="Proteomes" id="UP000094389"/>
    </source>
</evidence>
<organism evidence="10 12">
    <name type="scientific">Cyberlindnera jadinii (strain ATCC 18201 / CBS 1600 / BCRC 20928 / JCM 3617 / NBRC 0987 / NRRL Y-1542)</name>
    <name type="common">Torula yeast</name>
    <name type="synonym">Candida utilis</name>
    <dbReference type="NCBI Taxonomy" id="983966"/>
    <lineage>
        <taxon>Eukaryota</taxon>
        <taxon>Fungi</taxon>
        <taxon>Dikarya</taxon>
        <taxon>Ascomycota</taxon>
        <taxon>Saccharomycotina</taxon>
        <taxon>Saccharomycetes</taxon>
        <taxon>Phaffomycetales</taxon>
        <taxon>Phaffomycetaceae</taxon>
        <taxon>Cyberlindnera</taxon>
    </lineage>
</organism>
<dbReference type="PROSITE" id="PS00216">
    <property type="entry name" value="SUGAR_TRANSPORT_1"/>
    <property type="match status" value="1"/>
</dbReference>
<dbReference type="Proteomes" id="UP000094389">
    <property type="component" value="Unassembled WGS sequence"/>
</dbReference>
<dbReference type="InterPro" id="IPR005829">
    <property type="entry name" value="Sugar_transporter_CS"/>
</dbReference>
<evidence type="ECO:0000313" key="11">
    <source>
        <dbReference type="EMBL" id="ODV72816.1"/>
    </source>
</evidence>
<evidence type="ECO:0000256" key="4">
    <source>
        <dbReference type="ARBA" id="ARBA00022692"/>
    </source>
</evidence>
<evidence type="ECO:0000259" key="9">
    <source>
        <dbReference type="PROSITE" id="PS50850"/>
    </source>
</evidence>
<comment type="similarity">
    <text evidence="2 7">Belongs to the major facilitator superfamily. Sugar transporter (TC 2.A.1.1) family.</text>
</comment>
<feature type="transmembrane region" description="Helical" evidence="8">
    <location>
        <begin position="189"/>
        <end position="208"/>
    </location>
</feature>